<evidence type="ECO:0000313" key="3">
    <source>
        <dbReference type="Proteomes" id="UP000199053"/>
    </source>
</evidence>
<dbReference type="Proteomes" id="UP000199053">
    <property type="component" value="Unassembled WGS sequence"/>
</dbReference>
<feature type="transmembrane region" description="Helical" evidence="1">
    <location>
        <begin position="133"/>
        <end position="153"/>
    </location>
</feature>
<accession>A0A1G9H1U5</accession>
<keyword evidence="3" id="KW-1185">Reference proteome</keyword>
<reference evidence="3" key="1">
    <citation type="submission" date="2016-10" db="EMBL/GenBank/DDBJ databases">
        <authorList>
            <person name="Varghese N."/>
            <person name="Submissions S."/>
        </authorList>
    </citation>
    <scope>NUCLEOTIDE SEQUENCE [LARGE SCALE GENOMIC DNA]</scope>
    <source>
        <strain evidence="3">DSM 16995</strain>
    </source>
</reference>
<feature type="transmembrane region" description="Helical" evidence="1">
    <location>
        <begin position="99"/>
        <end position="121"/>
    </location>
</feature>
<protein>
    <submittedName>
        <fullName evidence="2">Uncharacterized protein</fullName>
    </submittedName>
</protein>
<keyword evidence="1" id="KW-0472">Membrane</keyword>
<gene>
    <name evidence="2" type="ORF">SAMN05660337_1969</name>
</gene>
<organism evidence="2 3">
    <name type="scientific">Maridesulfovibrio ferrireducens</name>
    <dbReference type="NCBI Taxonomy" id="246191"/>
    <lineage>
        <taxon>Bacteria</taxon>
        <taxon>Pseudomonadati</taxon>
        <taxon>Thermodesulfobacteriota</taxon>
        <taxon>Desulfovibrionia</taxon>
        <taxon>Desulfovibrionales</taxon>
        <taxon>Desulfovibrionaceae</taxon>
        <taxon>Maridesulfovibrio</taxon>
    </lineage>
</organism>
<evidence type="ECO:0000256" key="1">
    <source>
        <dbReference type="SAM" id="Phobius"/>
    </source>
</evidence>
<dbReference type="STRING" id="246191.SAMN05660337_1969"/>
<keyword evidence="1" id="KW-1133">Transmembrane helix</keyword>
<evidence type="ECO:0000313" key="2">
    <source>
        <dbReference type="EMBL" id="SDL06839.1"/>
    </source>
</evidence>
<name>A0A1G9H1U5_9BACT</name>
<dbReference type="RefSeq" id="WP_092160630.1">
    <property type="nucleotide sequence ID" value="NZ_FNGA01000003.1"/>
</dbReference>
<dbReference type="EMBL" id="FNGA01000003">
    <property type="protein sequence ID" value="SDL06839.1"/>
    <property type="molecule type" value="Genomic_DNA"/>
</dbReference>
<feature type="transmembrane region" description="Helical" evidence="1">
    <location>
        <begin position="28"/>
        <end position="54"/>
    </location>
</feature>
<sequence>MIDTNTIFAIFDTILITPYRIPVPSVAAFWFGTAVFALWCTVAGEISMALVYLWNRKYYTDLNQKMTRMHNISVEAIRRHNKKVFKSANDWANEYFGKVFFSHAALFAVSLWPVAFALGWLQERFGGISVHTIPYFDFGLGYPFVFILSYIVVRYSFSKIRKFIPFLCKVDVLREEDALSAGEMTSWTELAPEFKKKTSPKKDCQISQCPAENNS</sequence>
<dbReference type="OrthoDB" id="1806539at2"/>
<keyword evidence="1" id="KW-0812">Transmembrane</keyword>
<dbReference type="AlphaFoldDB" id="A0A1G9H1U5"/>
<proteinExistence type="predicted"/>